<dbReference type="OrthoDB" id="1143271at2"/>
<dbReference type="RefSeq" id="WP_133756976.1">
    <property type="nucleotide sequence ID" value="NZ_SOBW01000007.1"/>
</dbReference>
<name>A0A4R7Q7K6_9FLAO</name>
<protein>
    <recommendedName>
        <fullName evidence="4">Outer membrane protein with beta-barrel domain</fullName>
    </recommendedName>
</protein>
<proteinExistence type="predicted"/>
<dbReference type="AlphaFoldDB" id="A0A4R7Q7K6"/>
<evidence type="ECO:0000256" key="1">
    <source>
        <dbReference type="SAM" id="SignalP"/>
    </source>
</evidence>
<dbReference type="Proteomes" id="UP000294689">
    <property type="component" value="Unassembled WGS sequence"/>
</dbReference>
<evidence type="ECO:0008006" key="4">
    <source>
        <dbReference type="Google" id="ProtNLM"/>
    </source>
</evidence>
<dbReference type="EMBL" id="SOBW01000007">
    <property type="protein sequence ID" value="TDU43524.1"/>
    <property type="molecule type" value="Genomic_DNA"/>
</dbReference>
<organism evidence="2 3">
    <name type="scientific">Gelidibacter sediminis</name>
    <dbReference type="NCBI Taxonomy" id="1608710"/>
    <lineage>
        <taxon>Bacteria</taxon>
        <taxon>Pseudomonadati</taxon>
        <taxon>Bacteroidota</taxon>
        <taxon>Flavobacteriia</taxon>
        <taxon>Flavobacteriales</taxon>
        <taxon>Flavobacteriaceae</taxon>
        <taxon>Gelidibacter</taxon>
    </lineage>
</organism>
<gene>
    <name evidence="2" type="ORF">BXY82_0938</name>
</gene>
<keyword evidence="3" id="KW-1185">Reference proteome</keyword>
<feature type="signal peptide" evidence="1">
    <location>
        <begin position="1"/>
        <end position="22"/>
    </location>
</feature>
<accession>A0A4R7Q7K6</accession>
<feature type="chain" id="PRO_5020320522" description="Outer membrane protein with beta-barrel domain" evidence="1">
    <location>
        <begin position="23"/>
        <end position="225"/>
    </location>
</feature>
<reference evidence="2 3" key="1">
    <citation type="submission" date="2019-03" db="EMBL/GenBank/DDBJ databases">
        <title>Genomic Encyclopedia of Archaeal and Bacterial Type Strains, Phase II (KMG-II): from individual species to whole genera.</title>
        <authorList>
            <person name="Goeker M."/>
        </authorList>
    </citation>
    <scope>NUCLEOTIDE SEQUENCE [LARGE SCALE GENOMIC DNA]</scope>
    <source>
        <strain evidence="2 3">DSM 28135</strain>
    </source>
</reference>
<evidence type="ECO:0000313" key="3">
    <source>
        <dbReference type="Proteomes" id="UP000294689"/>
    </source>
</evidence>
<sequence>MKFNLVILLVALSIASVTESQAQKTVRTRNTLGVYGGLTQFDIKTDNFITKPGQGWMVGLTAGVDLPHKWYTVSYNIQLAENTVGIMAKPTLTSPSEEIDFTMLTAQVAFLVHVKVIQEYITIDLGPMIQYTGDLEVKKDSQKDYIIENYNRVSAKDLYKISPFNVNGAIGISAGFPSFKLRGQYIYGFTNILNQLNDETYVGETNKSKFKGNQSMFAVTAIITF</sequence>
<keyword evidence="1" id="KW-0732">Signal</keyword>
<comment type="caution">
    <text evidence="2">The sequence shown here is derived from an EMBL/GenBank/DDBJ whole genome shotgun (WGS) entry which is preliminary data.</text>
</comment>
<evidence type="ECO:0000313" key="2">
    <source>
        <dbReference type="EMBL" id="TDU43524.1"/>
    </source>
</evidence>